<evidence type="ECO:0000256" key="1">
    <source>
        <dbReference type="SAM" id="Phobius"/>
    </source>
</evidence>
<keyword evidence="1" id="KW-0812">Transmembrane</keyword>
<dbReference type="Proteomes" id="UP000465785">
    <property type="component" value="Chromosome"/>
</dbReference>
<evidence type="ECO:0000313" key="2">
    <source>
        <dbReference type="EMBL" id="BBY94617.1"/>
    </source>
</evidence>
<dbReference type="AlphaFoldDB" id="A0A9W4FGQ7"/>
<accession>A0A9W4FGQ7</accession>
<reference evidence="2 3" key="1">
    <citation type="journal article" date="2019" name="Emerg. Microbes Infect.">
        <title>Comprehensive subspecies identification of 175 nontuberculous mycobacteria species based on 7547 genomic profiles.</title>
        <authorList>
            <person name="Matsumoto Y."/>
            <person name="Kinjo T."/>
            <person name="Motooka D."/>
            <person name="Nabeya D."/>
            <person name="Jung N."/>
            <person name="Uechi K."/>
            <person name="Horii T."/>
            <person name="Iida T."/>
            <person name="Fujita J."/>
            <person name="Nakamura S."/>
        </authorList>
    </citation>
    <scope>NUCLEOTIDE SEQUENCE [LARGE SCALE GENOMIC DNA]</scope>
    <source>
        <strain evidence="2 3">JCM 6399</strain>
    </source>
</reference>
<evidence type="ECO:0000313" key="3">
    <source>
        <dbReference type="Proteomes" id="UP000465785"/>
    </source>
</evidence>
<dbReference type="EMBL" id="AP022601">
    <property type="protein sequence ID" value="BBY94617.1"/>
    <property type="molecule type" value="Genomic_DNA"/>
</dbReference>
<gene>
    <name evidence="2" type="ORF">MGALJ_42860</name>
</gene>
<keyword evidence="3" id="KW-1185">Reference proteome</keyword>
<feature type="transmembrane region" description="Helical" evidence="1">
    <location>
        <begin position="49"/>
        <end position="68"/>
    </location>
</feature>
<proteinExistence type="predicted"/>
<sequence>MLVPRPHDQPISIRATPEEALETSGVRLPHWSIFGLVSRNPLVWRSDRIEALVLALAITVSLLAIPLASAV</sequence>
<keyword evidence="1" id="KW-0472">Membrane</keyword>
<organism evidence="2 3">
    <name type="scientific">Mycobacterium gallinarum</name>
    <dbReference type="NCBI Taxonomy" id="39689"/>
    <lineage>
        <taxon>Bacteria</taxon>
        <taxon>Bacillati</taxon>
        <taxon>Actinomycetota</taxon>
        <taxon>Actinomycetes</taxon>
        <taxon>Mycobacteriales</taxon>
        <taxon>Mycobacteriaceae</taxon>
        <taxon>Mycobacterium</taxon>
    </lineage>
</organism>
<name>A0A9W4FGQ7_9MYCO</name>
<protein>
    <submittedName>
        <fullName evidence="2">Uncharacterized protein</fullName>
    </submittedName>
</protein>
<dbReference type="KEGG" id="mgau:MGALJ_42860"/>
<dbReference type="RefSeq" id="WP_163732480.1">
    <property type="nucleotide sequence ID" value="NZ_AP022601.1"/>
</dbReference>
<keyword evidence="1" id="KW-1133">Transmembrane helix</keyword>